<name>L0R5L1_9BACT</name>
<dbReference type="OrthoDB" id="9763676at2"/>
<dbReference type="PANTHER" id="PTHR35370">
    <property type="entry name" value="CYTOPLASMIC PROTEIN-RELATED-RELATED"/>
    <property type="match status" value="1"/>
</dbReference>
<gene>
    <name evidence="1" type="ORF">DEMABW1_80209</name>
    <name evidence="2" type="ORF">MTBBW1_80209</name>
</gene>
<reference evidence="1" key="1">
    <citation type="submission" date="2012-10" db="EMBL/GenBank/DDBJ databases">
        <authorList>
            <person name="Lefevre C."/>
        </authorList>
    </citation>
    <scope>NUCLEOTIDE SEQUENCE</scope>
    <source>
        <strain evidence="1">BW-1</strain>
    </source>
</reference>
<dbReference type="EMBL" id="HF547348">
    <property type="protein sequence ID" value="CCO06815.1"/>
    <property type="molecule type" value="Genomic_DNA"/>
</dbReference>
<dbReference type="RefSeq" id="WP_080798561.1">
    <property type="nucleotide sequence ID" value="NZ_LT828540.1"/>
</dbReference>
<evidence type="ECO:0000313" key="3">
    <source>
        <dbReference type="Proteomes" id="UP000191931"/>
    </source>
</evidence>
<keyword evidence="3" id="KW-1185">Reference proteome</keyword>
<protein>
    <submittedName>
        <fullName evidence="1">Type VI secretion protein, VC_A0110 family</fullName>
    </submittedName>
</protein>
<dbReference type="Pfam" id="PF05947">
    <property type="entry name" value="T6SS_TssF"/>
    <property type="match status" value="1"/>
</dbReference>
<sequence>MSIELTCTNGAEPDHIMPGDICHPTFNSPELLDFSNITPPTSSVDPPLEGVTLWRMLSHITLNILSLADAESLKNILRLYVFPDSRDKGNVAANLKRIEGIVDLKIQPEDRLIKGMAVRGQKIEMTVSRDHFVSMGDVLLFGAVMDEFFSRYNTINTFTRFVITETLSGESFSWQTRVGKTILK</sequence>
<dbReference type="PANTHER" id="PTHR35370:SF1">
    <property type="entry name" value="TYPE VI SECRETION SYSTEM COMPONENT TSSF1"/>
    <property type="match status" value="1"/>
</dbReference>
<reference evidence="2 3" key="3">
    <citation type="submission" date="2017-03" db="EMBL/GenBank/DDBJ databases">
        <authorList>
            <person name="Afonso C.L."/>
            <person name="Miller P.J."/>
            <person name="Scott M.A."/>
            <person name="Spackman E."/>
            <person name="Goraichik I."/>
            <person name="Dimitrov K.M."/>
            <person name="Suarez D.L."/>
            <person name="Swayne D.E."/>
        </authorList>
    </citation>
    <scope>NUCLEOTIDE SEQUENCE [LARGE SCALE GENOMIC DNA]</scope>
    <source>
        <strain evidence="2">PRJEB14757</strain>
    </source>
</reference>
<accession>L0R5L1</accession>
<dbReference type="Proteomes" id="UP000191931">
    <property type="component" value="Unassembled WGS sequence"/>
</dbReference>
<evidence type="ECO:0000313" key="2">
    <source>
        <dbReference type="EMBL" id="SLM32866.1"/>
    </source>
</evidence>
<dbReference type="InterPro" id="IPR010272">
    <property type="entry name" value="T6SS_TssF"/>
</dbReference>
<dbReference type="EMBL" id="FWEV01000325">
    <property type="protein sequence ID" value="SLM32866.1"/>
    <property type="molecule type" value="Genomic_DNA"/>
</dbReference>
<proteinExistence type="predicted"/>
<dbReference type="AlphaFoldDB" id="L0R5L1"/>
<dbReference type="STRING" id="1246637.MTBBW1_80209"/>
<organism evidence="1">
    <name type="scientific">Desulfamplus magnetovallimortis</name>
    <dbReference type="NCBI Taxonomy" id="1246637"/>
    <lineage>
        <taxon>Bacteria</taxon>
        <taxon>Pseudomonadati</taxon>
        <taxon>Thermodesulfobacteriota</taxon>
        <taxon>Desulfobacteria</taxon>
        <taxon>Desulfobacterales</taxon>
        <taxon>Desulfobacteraceae</taxon>
        <taxon>Desulfamplus</taxon>
    </lineage>
</organism>
<evidence type="ECO:0000313" key="1">
    <source>
        <dbReference type="EMBL" id="CCO06815.1"/>
    </source>
</evidence>
<reference evidence="1" key="2">
    <citation type="submission" date="2012-12" db="EMBL/GenBank/DDBJ databases">
        <title>Region harboring genes involved in magnetosome formation of Candidatus Desulfamplus magnetosmortis.</title>
        <authorList>
            <person name="Lefevre C.T."/>
            <person name="Bazylinski D.A."/>
        </authorList>
    </citation>
    <scope>NUCLEOTIDE SEQUENCE</scope>
    <source>
        <strain evidence="1">BW-1</strain>
    </source>
</reference>